<sequence length="111" mass="12817">MNSFHEFDNLEDVKEFIKSGRMRLVYLSRPACGVCSAIKIKVLEIIGKYPELEGTYVNMDIIPESAGEFSIFTIPGIILYIDGKESIREARYVSIEQLEAQIDRFYHMIFD</sequence>
<dbReference type="AlphaFoldDB" id="A0A841RC18"/>
<dbReference type="Pfam" id="PF00085">
    <property type="entry name" value="Thioredoxin"/>
    <property type="match status" value="1"/>
</dbReference>
<reference evidence="2 3" key="1">
    <citation type="submission" date="2020-08" db="EMBL/GenBank/DDBJ databases">
        <title>Genomic Encyclopedia of Type Strains, Phase IV (KMG-IV): sequencing the most valuable type-strain genomes for metagenomic binning, comparative biology and taxonomic classification.</title>
        <authorList>
            <person name="Goeker M."/>
        </authorList>
    </citation>
    <scope>NUCLEOTIDE SEQUENCE [LARGE SCALE GENOMIC DNA]</scope>
    <source>
        <strain evidence="2 3">DSM 2461</strain>
    </source>
</reference>
<dbReference type="RefSeq" id="WP_184746809.1">
    <property type="nucleotide sequence ID" value="NZ_JACHGJ010000003.1"/>
</dbReference>
<evidence type="ECO:0000313" key="3">
    <source>
        <dbReference type="Proteomes" id="UP000587760"/>
    </source>
</evidence>
<name>A0A841RC18_9SPIO</name>
<dbReference type="Gene3D" id="3.40.30.10">
    <property type="entry name" value="Glutaredoxin"/>
    <property type="match status" value="1"/>
</dbReference>
<comment type="caution">
    <text evidence="2">The sequence shown here is derived from an EMBL/GenBank/DDBJ whole genome shotgun (WGS) entry which is preliminary data.</text>
</comment>
<dbReference type="CDD" id="cd02947">
    <property type="entry name" value="TRX_family"/>
    <property type="match status" value="1"/>
</dbReference>
<dbReference type="InterPro" id="IPR036249">
    <property type="entry name" value="Thioredoxin-like_sf"/>
</dbReference>
<gene>
    <name evidence="2" type="ORF">HNR50_002213</name>
</gene>
<dbReference type="SUPFAM" id="SSF52833">
    <property type="entry name" value="Thioredoxin-like"/>
    <property type="match status" value="1"/>
</dbReference>
<keyword evidence="2" id="KW-0413">Isomerase</keyword>
<dbReference type="EMBL" id="JACHGJ010000003">
    <property type="protein sequence ID" value="MBB6480550.1"/>
    <property type="molecule type" value="Genomic_DNA"/>
</dbReference>
<protein>
    <submittedName>
        <fullName evidence="2">Thiol-disulfide isomerase/thioredoxin</fullName>
    </submittedName>
</protein>
<dbReference type="InterPro" id="IPR013766">
    <property type="entry name" value="Thioredoxin_domain"/>
</dbReference>
<dbReference type="GO" id="GO:0016853">
    <property type="term" value="F:isomerase activity"/>
    <property type="evidence" value="ECO:0007669"/>
    <property type="project" value="UniProtKB-KW"/>
</dbReference>
<accession>A0A841RC18</accession>
<evidence type="ECO:0000259" key="1">
    <source>
        <dbReference type="Pfam" id="PF00085"/>
    </source>
</evidence>
<organism evidence="2 3">
    <name type="scientific">Spirochaeta isovalerica</name>
    <dbReference type="NCBI Taxonomy" id="150"/>
    <lineage>
        <taxon>Bacteria</taxon>
        <taxon>Pseudomonadati</taxon>
        <taxon>Spirochaetota</taxon>
        <taxon>Spirochaetia</taxon>
        <taxon>Spirochaetales</taxon>
        <taxon>Spirochaetaceae</taxon>
        <taxon>Spirochaeta</taxon>
    </lineage>
</organism>
<evidence type="ECO:0000313" key="2">
    <source>
        <dbReference type="EMBL" id="MBB6480550.1"/>
    </source>
</evidence>
<keyword evidence="3" id="KW-1185">Reference proteome</keyword>
<feature type="domain" description="Thioredoxin" evidence="1">
    <location>
        <begin position="15"/>
        <end position="102"/>
    </location>
</feature>
<dbReference type="Proteomes" id="UP000587760">
    <property type="component" value="Unassembled WGS sequence"/>
</dbReference>
<proteinExistence type="predicted"/>